<dbReference type="GO" id="GO:0002161">
    <property type="term" value="F:aminoacyl-tRNA deacylase activity"/>
    <property type="evidence" value="ECO:0007669"/>
    <property type="project" value="InterPro"/>
</dbReference>
<dbReference type="EMBL" id="MCHY01000008">
    <property type="protein sequence ID" value="RKD24265.1"/>
    <property type="molecule type" value="Genomic_DNA"/>
</dbReference>
<dbReference type="InterPro" id="IPR002316">
    <property type="entry name" value="Pro-tRNA-ligase_IIa"/>
</dbReference>
<dbReference type="InterPro" id="IPR050062">
    <property type="entry name" value="Pro-tRNA_synthetase"/>
</dbReference>
<dbReference type="InterPro" id="IPR044140">
    <property type="entry name" value="ProRS_anticodon_short"/>
</dbReference>
<dbReference type="InterPro" id="IPR004500">
    <property type="entry name" value="Pro-tRNA-synth_IIa_bac-type"/>
</dbReference>
<evidence type="ECO:0000313" key="15">
    <source>
        <dbReference type="Proteomes" id="UP000284219"/>
    </source>
</evidence>
<dbReference type="CDD" id="cd00861">
    <property type="entry name" value="ProRS_anticodon_short"/>
    <property type="match status" value="1"/>
</dbReference>
<dbReference type="AlphaFoldDB" id="A0A419SJW1"/>
<evidence type="ECO:0000256" key="6">
    <source>
        <dbReference type="ARBA" id="ARBA00022840"/>
    </source>
</evidence>
<comment type="subcellular location">
    <subcellularLocation>
        <location evidence="1 12">Cytoplasm</location>
    </subcellularLocation>
</comment>
<dbReference type="Gene3D" id="3.40.50.800">
    <property type="entry name" value="Anticodon-binding domain"/>
    <property type="match status" value="1"/>
</dbReference>
<dbReference type="GO" id="GO:0005829">
    <property type="term" value="C:cytosol"/>
    <property type="evidence" value="ECO:0007669"/>
    <property type="project" value="TreeGrafter"/>
</dbReference>
<dbReference type="InterPro" id="IPR004154">
    <property type="entry name" value="Anticodon-bd"/>
</dbReference>
<organism evidence="14 15">
    <name type="scientific">Ammoniphilus oxalaticus</name>
    <dbReference type="NCBI Taxonomy" id="66863"/>
    <lineage>
        <taxon>Bacteria</taxon>
        <taxon>Bacillati</taxon>
        <taxon>Bacillota</taxon>
        <taxon>Bacilli</taxon>
        <taxon>Bacillales</taxon>
        <taxon>Paenibacillaceae</taxon>
        <taxon>Aneurinibacillus group</taxon>
        <taxon>Ammoniphilus</taxon>
    </lineage>
</organism>
<evidence type="ECO:0000256" key="8">
    <source>
        <dbReference type="ARBA" id="ARBA00023146"/>
    </source>
</evidence>
<keyword evidence="6 12" id="KW-0067">ATP-binding</keyword>
<evidence type="ECO:0000256" key="7">
    <source>
        <dbReference type="ARBA" id="ARBA00022917"/>
    </source>
</evidence>
<dbReference type="InterPro" id="IPR036754">
    <property type="entry name" value="YbaK/aa-tRNA-synt-asso_dom_sf"/>
</dbReference>
<keyword evidence="3 12" id="KW-0963">Cytoplasm</keyword>
<comment type="function">
    <text evidence="10 12">Catalyzes the attachment of proline to tRNA(Pro) in a two-step reaction: proline is first activated by ATP to form Pro-AMP and then transferred to the acceptor end of tRNA(Pro). As ProRS can inadvertently accommodate and process non-cognate amino acids such as alanine and cysteine, to avoid such errors it has two additional distinct editing activities against alanine. One activity is designated as 'pretransfer' editing and involves the tRNA(Pro)-independent hydrolysis of activated Ala-AMP. The other activity is designated 'posttransfer' editing and involves deacylation of mischarged Ala-tRNA(Pro). The misacylated Cys-tRNA(Pro) is not edited by ProRS.</text>
</comment>
<dbReference type="GO" id="GO:0140096">
    <property type="term" value="F:catalytic activity, acting on a protein"/>
    <property type="evidence" value="ECO:0007669"/>
    <property type="project" value="UniProtKB-ARBA"/>
</dbReference>
<dbReference type="PANTHER" id="PTHR42753">
    <property type="entry name" value="MITOCHONDRIAL RIBOSOME PROTEIN L39/PROLYL-TRNA LIGASE FAMILY MEMBER"/>
    <property type="match status" value="1"/>
</dbReference>
<dbReference type="Pfam" id="PF03129">
    <property type="entry name" value="HGTP_anticodon"/>
    <property type="match status" value="1"/>
</dbReference>
<dbReference type="CDD" id="cd00779">
    <property type="entry name" value="ProRS_core_prok"/>
    <property type="match status" value="1"/>
</dbReference>
<comment type="similarity">
    <text evidence="11 12">Belongs to the class-II aminoacyl-tRNA synthetase family. ProS type 1 subfamily.</text>
</comment>
<dbReference type="SUPFAM" id="SSF55826">
    <property type="entry name" value="YbaK/ProRS associated domain"/>
    <property type="match status" value="1"/>
</dbReference>
<evidence type="ECO:0000256" key="2">
    <source>
        <dbReference type="ARBA" id="ARBA00011738"/>
    </source>
</evidence>
<feature type="domain" description="Aminoacyl-transfer RNA synthetases class-II family profile" evidence="13">
    <location>
        <begin position="44"/>
        <end position="478"/>
    </location>
</feature>
<comment type="catalytic activity">
    <reaction evidence="9 12">
        <text>tRNA(Pro) + L-proline + ATP = L-prolyl-tRNA(Pro) + AMP + diphosphate</text>
        <dbReference type="Rhea" id="RHEA:14305"/>
        <dbReference type="Rhea" id="RHEA-COMP:9700"/>
        <dbReference type="Rhea" id="RHEA-COMP:9702"/>
        <dbReference type="ChEBI" id="CHEBI:30616"/>
        <dbReference type="ChEBI" id="CHEBI:33019"/>
        <dbReference type="ChEBI" id="CHEBI:60039"/>
        <dbReference type="ChEBI" id="CHEBI:78442"/>
        <dbReference type="ChEBI" id="CHEBI:78532"/>
        <dbReference type="ChEBI" id="CHEBI:456215"/>
        <dbReference type="EC" id="6.1.1.15"/>
    </reaction>
</comment>
<evidence type="ECO:0000256" key="4">
    <source>
        <dbReference type="ARBA" id="ARBA00022598"/>
    </source>
</evidence>
<dbReference type="FunFam" id="3.30.930.10:FF:000065">
    <property type="entry name" value="Proline--tRNA ligase"/>
    <property type="match status" value="1"/>
</dbReference>
<dbReference type="InterPro" id="IPR023717">
    <property type="entry name" value="Pro-tRNA-Synthase_IIa_type1"/>
</dbReference>
<proteinExistence type="inferred from homology"/>
<dbReference type="InterPro" id="IPR002314">
    <property type="entry name" value="aa-tRNA-synt_IIb"/>
</dbReference>
<evidence type="ECO:0000256" key="9">
    <source>
        <dbReference type="ARBA" id="ARBA00047671"/>
    </source>
</evidence>
<dbReference type="InterPro" id="IPR033730">
    <property type="entry name" value="ProRS_core_prok"/>
</dbReference>
<evidence type="ECO:0000256" key="10">
    <source>
        <dbReference type="ARBA" id="ARBA00053664"/>
    </source>
</evidence>
<protein>
    <recommendedName>
        <fullName evidence="12">Proline--tRNA ligase</fullName>
        <ecNumber evidence="12">6.1.1.15</ecNumber>
    </recommendedName>
    <alternativeName>
        <fullName evidence="12">Prolyl-tRNA synthetase</fullName>
        <shortName evidence="12">ProRS</shortName>
    </alternativeName>
</protein>
<dbReference type="Proteomes" id="UP000284219">
    <property type="component" value="Unassembled WGS sequence"/>
</dbReference>
<dbReference type="FunFam" id="3.30.930.10:FF:000043">
    <property type="entry name" value="Proline--tRNA ligase"/>
    <property type="match status" value="1"/>
</dbReference>
<dbReference type="SUPFAM" id="SSF55681">
    <property type="entry name" value="Class II aaRS and biotin synthetases"/>
    <property type="match status" value="1"/>
</dbReference>
<dbReference type="FunFam" id="3.40.50.800:FF:000011">
    <property type="entry name" value="Proline--tRNA ligase"/>
    <property type="match status" value="1"/>
</dbReference>
<comment type="subunit">
    <text evidence="2 12">Homodimer.</text>
</comment>
<name>A0A419SJW1_9BACL</name>
<dbReference type="Gene3D" id="3.30.930.10">
    <property type="entry name" value="Bira Bifunctional Protein, Domain 2"/>
    <property type="match status" value="2"/>
</dbReference>
<evidence type="ECO:0000256" key="12">
    <source>
        <dbReference type="HAMAP-Rule" id="MF_01569"/>
    </source>
</evidence>
<dbReference type="SUPFAM" id="SSF52954">
    <property type="entry name" value="Class II aaRS ABD-related"/>
    <property type="match status" value="1"/>
</dbReference>
<evidence type="ECO:0000259" key="13">
    <source>
        <dbReference type="PROSITE" id="PS50862"/>
    </source>
</evidence>
<dbReference type="HAMAP" id="MF_01569">
    <property type="entry name" value="Pro_tRNA_synth_type1"/>
    <property type="match status" value="1"/>
</dbReference>
<comment type="caution">
    <text evidence="14">The sequence shown here is derived from an EMBL/GenBank/DDBJ whole genome shotgun (WGS) entry which is preliminary data.</text>
</comment>
<dbReference type="NCBIfam" id="NF006625">
    <property type="entry name" value="PRK09194.1"/>
    <property type="match status" value="1"/>
</dbReference>
<dbReference type="GO" id="GO:0004827">
    <property type="term" value="F:proline-tRNA ligase activity"/>
    <property type="evidence" value="ECO:0007669"/>
    <property type="project" value="UniProtKB-UniRule"/>
</dbReference>
<dbReference type="InterPro" id="IPR006195">
    <property type="entry name" value="aa-tRNA-synth_II"/>
</dbReference>
<evidence type="ECO:0000313" key="14">
    <source>
        <dbReference type="EMBL" id="RKD24265.1"/>
    </source>
</evidence>
<dbReference type="Pfam" id="PF04073">
    <property type="entry name" value="tRNA_edit"/>
    <property type="match status" value="1"/>
</dbReference>
<comment type="domain">
    <text evidence="12">Consists of three domains: the N-terminal catalytic domain, the editing domain and the C-terminal anticodon-binding domain.</text>
</comment>
<dbReference type="InterPro" id="IPR007214">
    <property type="entry name" value="YbaK/aa-tRNA-synth-assoc-dom"/>
</dbReference>
<dbReference type="GO" id="GO:0016740">
    <property type="term" value="F:transferase activity"/>
    <property type="evidence" value="ECO:0007669"/>
    <property type="project" value="UniProtKB-ARBA"/>
</dbReference>
<keyword evidence="8 12" id="KW-0030">Aminoacyl-tRNA synthetase</keyword>
<dbReference type="PROSITE" id="PS50862">
    <property type="entry name" value="AA_TRNA_LIGASE_II"/>
    <property type="match status" value="1"/>
</dbReference>
<dbReference type="GO" id="GO:0006433">
    <property type="term" value="P:prolyl-tRNA aminoacylation"/>
    <property type="evidence" value="ECO:0007669"/>
    <property type="project" value="UniProtKB-UniRule"/>
</dbReference>
<accession>A0A419SJW1</accession>
<dbReference type="EC" id="6.1.1.15" evidence="12"/>
<dbReference type="PIRSF" id="PIRSF001535">
    <property type="entry name" value="ProRS_1"/>
    <property type="match status" value="1"/>
</dbReference>
<dbReference type="Pfam" id="PF00587">
    <property type="entry name" value="tRNA-synt_2b"/>
    <property type="match status" value="1"/>
</dbReference>
<dbReference type="PANTHER" id="PTHR42753:SF2">
    <property type="entry name" value="PROLINE--TRNA LIGASE"/>
    <property type="match status" value="1"/>
</dbReference>
<reference evidence="14 15" key="1">
    <citation type="submission" date="2016-08" db="EMBL/GenBank/DDBJ databases">
        <title>Novel Firmicute Genomes.</title>
        <authorList>
            <person name="Poppleton D.I."/>
            <person name="Gribaldo S."/>
        </authorList>
    </citation>
    <scope>NUCLEOTIDE SEQUENCE [LARGE SCALE GENOMIC DNA]</scope>
    <source>
        <strain evidence="14 15">RAOx-1</strain>
    </source>
</reference>
<evidence type="ECO:0000256" key="11">
    <source>
        <dbReference type="ARBA" id="ARBA00060755"/>
    </source>
</evidence>
<dbReference type="NCBIfam" id="TIGR00409">
    <property type="entry name" value="proS_fam_II"/>
    <property type="match status" value="1"/>
</dbReference>
<keyword evidence="4 12" id="KW-0436">Ligase</keyword>
<dbReference type="InterPro" id="IPR045864">
    <property type="entry name" value="aa-tRNA-synth_II/BPL/LPL"/>
</dbReference>
<keyword evidence="15" id="KW-1185">Reference proteome</keyword>
<gene>
    <name evidence="12" type="primary">proS</name>
    <name evidence="14" type="ORF">BEP19_07635</name>
</gene>
<evidence type="ECO:0000256" key="1">
    <source>
        <dbReference type="ARBA" id="ARBA00004496"/>
    </source>
</evidence>
<keyword evidence="5 12" id="KW-0547">Nucleotide-binding</keyword>
<keyword evidence="7 12" id="KW-0648">Protein biosynthesis</keyword>
<dbReference type="GO" id="GO:0005524">
    <property type="term" value="F:ATP binding"/>
    <property type="evidence" value="ECO:0007669"/>
    <property type="project" value="UniProtKB-UniRule"/>
</dbReference>
<dbReference type="InterPro" id="IPR036621">
    <property type="entry name" value="Anticodon-bd_dom_sf"/>
</dbReference>
<evidence type="ECO:0000256" key="3">
    <source>
        <dbReference type="ARBA" id="ARBA00022490"/>
    </source>
</evidence>
<dbReference type="CDD" id="cd04334">
    <property type="entry name" value="ProRS-INS"/>
    <property type="match status" value="1"/>
</dbReference>
<sequence length="581" mass="64790">MLSEWIEGGFFVRQSSLFLPTLREVPSEAEIASHQLMARAGFIRQLVSGVYSYLPLGHRVLRKVKQITREEMDAAGGQEISMPAIQPSELWRETGRWEAYGPELMRLRDRHDREFVLGPTHEEVVTSLARDGIRSYKRLPMNLYQIQTKYRDEVRPRFGVIRAREFIMKDAYSFDLDQEGLDRSYEAMYNAYQRIFTRCGLDFRAVEADAGAIGGKGSHEFMALSEIGEDTIAYCESCNYAANIEKAEVVYRGQAPATEEVAKAEKIHTPAIRTIDQLAEFLDVPATQTIKSLLFKADDQFVLTLVRGDHELNDIKLKNMLDANVVELASEQDVEETLGVPTGFVGPQVSQGRNVKVVADVAVQHIVNGIVGANEIDYHFKNVTPGKDFEVEQYADLRDIEEGDPCPQCGGTIHFARGIEVGHVFKLGTTYSEQMKATFLDEQGKAKPMIMGCYGIGISRTVAAAVEQNHDEHGIIWPVAIAPFHVHIIAVNVKNADQEQVAESLYEQCLAAGFETLLDDRSERAGVKFNDADLIGIPLRITVGGKAKDGIVECKLRKSGEVVEIAQDEVVSYIKETLPSL</sequence>
<evidence type="ECO:0000256" key="5">
    <source>
        <dbReference type="ARBA" id="ARBA00022741"/>
    </source>
</evidence>
<dbReference type="PRINTS" id="PR01046">
    <property type="entry name" value="TRNASYNTHPRO"/>
</dbReference>